<dbReference type="GO" id="GO:0006508">
    <property type="term" value="P:proteolysis"/>
    <property type="evidence" value="ECO:0007669"/>
    <property type="project" value="TreeGrafter"/>
</dbReference>
<proteinExistence type="predicted"/>
<evidence type="ECO:0000313" key="3">
    <source>
        <dbReference type="EMBL" id="RTG84846.1"/>
    </source>
</evidence>
<dbReference type="EMBL" id="QMKO01002088">
    <property type="protein sequence ID" value="RTG84846.1"/>
    <property type="molecule type" value="Genomic_DNA"/>
</dbReference>
<name>A0A430QB23_SCHBO</name>
<gene>
    <name evidence="3" type="ORF">DC041_0006442</name>
</gene>
<dbReference type="InterPro" id="IPR001466">
    <property type="entry name" value="Beta-lactam-related"/>
</dbReference>
<organism evidence="3 4">
    <name type="scientific">Schistosoma bovis</name>
    <name type="common">Blood fluke</name>
    <dbReference type="NCBI Taxonomy" id="6184"/>
    <lineage>
        <taxon>Eukaryota</taxon>
        <taxon>Metazoa</taxon>
        <taxon>Spiralia</taxon>
        <taxon>Lophotrochozoa</taxon>
        <taxon>Platyhelminthes</taxon>
        <taxon>Trematoda</taxon>
        <taxon>Digenea</taxon>
        <taxon>Strigeidida</taxon>
        <taxon>Schistosomatoidea</taxon>
        <taxon>Schistosomatidae</taxon>
        <taxon>Schistosoma</taxon>
    </lineage>
</organism>
<feature type="signal peptide" evidence="1">
    <location>
        <begin position="1"/>
        <end position="19"/>
    </location>
</feature>
<keyword evidence="1" id="KW-0732">Signal</keyword>
<dbReference type="GO" id="GO:0019216">
    <property type="term" value="P:regulation of lipid metabolic process"/>
    <property type="evidence" value="ECO:0007669"/>
    <property type="project" value="TreeGrafter"/>
</dbReference>
<dbReference type="Pfam" id="PF00144">
    <property type="entry name" value="Beta-lactamase"/>
    <property type="match status" value="1"/>
</dbReference>
<evidence type="ECO:0000259" key="2">
    <source>
        <dbReference type="Pfam" id="PF00144"/>
    </source>
</evidence>
<comment type="caution">
    <text evidence="3">The sequence shown here is derived from an EMBL/GenBank/DDBJ whole genome shotgun (WGS) entry which is preliminary data.</text>
</comment>
<accession>A0A430QB23</accession>
<sequence>MKIRSGLVLTALASQISSAFDESSQKYRLRQHQYHQQDSSHITEYICRAQKMVYRFKEKVGCPGMSVCVSLAGKIIYQEDNLMFIHFFEGVGYANVEHMVPVNENTVFRIASISKPFTSLLVGRLLDQHKLDLDEDIRSYLPEFPEKTVSGTYAKITVRSLLNHTSGIRSYKKISDENKQSAYPEMLNTVRFNDTLNACDMFKNDTLVHEPGVEYTYSTFAFTLLSAVIEKICLNKGSLFDQPLATVKGESKSSCENEAKSTNSLPKWARFDTNLLRLFQYLNLNNTCLEYPEKIISSRAAQYCRSDKGILTNTPTIDNSYKWGGGGILSTASDLIRLADHLAFIYMGWLESYGIVKQSTLNQLLWKVSCVPPDRSTLPGLGWFLARRSGDPATKENGYPDRLYALHTGGAVGGTTVLLLSLPLLCNNDNIPNKTNEGNTFSTTDNNHNFISSVQNNTVIISPVNKIYPVDVRIKAANIPPINVAILTNLENVSGISELAIHLSELFLDYAIKLKEYEDDEEIKKC</sequence>
<dbReference type="GO" id="GO:0008233">
    <property type="term" value="F:peptidase activity"/>
    <property type="evidence" value="ECO:0007669"/>
    <property type="project" value="TreeGrafter"/>
</dbReference>
<keyword evidence="4" id="KW-1185">Reference proteome</keyword>
<evidence type="ECO:0000256" key="1">
    <source>
        <dbReference type="SAM" id="SignalP"/>
    </source>
</evidence>
<feature type="domain" description="Beta-lactamase-related" evidence="2">
    <location>
        <begin position="56"/>
        <end position="417"/>
    </location>
</feature>
<evidence type="ECO:0000313" key="4">
    <source>
        <dbReference type="Proteomes" id="UP000290809"/>
    </source>
</evidence>
<dbReference type="GO" id="GO:0005739">
    <property type="term" value="C:mitochondrion"/>
    <property type="evidence" value="ECO:0007669"/>
    <property type="project" value="TreeGrafter"/>
</dbReference>
<feature type="chain" id="PRO_5019588119" evidence="1">
    <location>
        <begin position="20"/>
        <end position="526"/>
    </location>
</feature>
<dbReference type="STRING" id="6184.A0A430QB23"/>
<dbReference type="Gene3D" id="3.40.710.10">
    <property type="entry name" value="DD-peptidase/beta-lactamase superfamily"/>
    <property type="match status" value="2"/>
</dbReference>
<dbReference type="Proteomes" id="UP000290809">
    <property type="component" value="Unassembled WGS sequence"/>
</dbReference>
<dbReference type="SUPFAM" id="SSF56601">
    <property type="entry name" value="beta-lactamase/transpeptidase-like"/>
    <property type="match status" value="1"/>
</dbReference>
<dbReference type="AlphaFoldDB" id="A0A430QB23"/>
<protein>
    <submittedName>
        <fullName evidence="3">Serine beta-lactamase-like protein LACTB, mitochondrial</fullName>
    </submittedName>
</protein>
<dbReference type="InterPro" id="IPR012338">
    <property type="entry name" value="Beta-lactam/transpept-like"/>
</dbReference>
<dbReference type="PANTHER" id="PTHR46520:SF1">
    <property type="entry name" value="SERINE BETA-LACTAMASE-LIKE PROTEIN LACTB, MITOCHONDRIAL"/>
    <property type="match status" value="1"/>
</dbReference>
<reference evidence="3 4" key="1">
    <citation type="journal article" date="2019" name="PLoS Pathog.">
        <title>Genome sequence of the bovine parasite Schistosoma bovis Tanzania.</title>
        <authorList>
            <person name="Oey H."/>
            <person name="Zakrzewski M."/>
            <person name="Gobert G."/>
            <person name="Gravermann K."/>
            <person name="Stoye J."/>
            <person name="Jones M."/>
            <person name="Mcmanus D."/>
            <person name="Krause L."/>
        </authorList>
    </citation>
    <scope>NUCLEOTIDE SEQUENCE [LARGE SCALE GENOMIC DNA]</scope>
    <source>
        <strain evidence="3 4">TAN1997</strain>
    </source>
</reference>
<dbReference type="InterPro" id="IPR052794">
    <property type="entry name" value="Mito_Ser_Protease_LACTB"/>
</dbReference>
<dbReference type="PANTHER" id="PTHR46520">
    <property type="entry name" value="SERINE BETA-LACTAMASE-LIKE PROTEIN LACTB, MITOCHONDRIAL"/>
    <property type="match status" value="1"/>
</dbReference>